<reference evidence="2 3" key="1">
    <citation type="submission" date="2012-04" db="EMBL/GenBank/DDBJ databases">
        <title>The Genome Sequence of Afipia broomeae ATCC 49717.</title>
        <authorList>
            <consortium name="The Broad Institute Genome Sequencing Platform"/>
            <person name="Earl A."/>
            <person name="Ward D."/>
            <person name="Feldgarden M."/>
            <person name="Gevers D."/>
            <person name="Huys G."/>
            <person name="Walker B."/>
            <person name="Young S.K."/>
            <person name="Zeng Q."/>
            <person name="Gargeya S."/>
            <person name="Fitzgerald M."/>
            <person name="Haas B."/>
            <person name="Abouelleil A."/>
            <person name="Alvarado L."/>
            <person name="Arachchi H.M."/>
            <person name="Berlin A."/>
            <person name="Chapman S.B."/>
            <person name="Goldberg J."/>
            <person name="Griggs A."/>
            <person name="Gujja S."/>
            <person name="Hansen M."/>
            <person name="Howarth C."/>
            <person name="Imamovic A."/>
            <person name="Larimer J."/>
            <person name="McCowen C."/>
            <person name="Montmayeur A."/>
            <person name="Murphy C."/>
            <person name="Neiman D."/>
            <person name="Pearson M."/>
            <person name="Priest M."/>
            <person name="Roberts A."/>
            <person name="Saif S."/>
            <person name="Shea T."/>
            <person name="Sisk P."/>
            <person name="Sykes S."/>
            <person name="Wortman J."/>
            <person name="Nusbaum C."/>
            <person name="Birren B."/>
        </authorList>
    </citation>
    <scope>NUCLEOTIDE SEQUENCE [LARGE SCALE GENOMIC DNA]</scope>
    <source>
        <strain evidence="2 3">ATCC 49717</strain>
    </source>
</reference>
<feature type="compositionally biased region" description="Basic and acidic residues" evidence="1">
    <location>
        <begin position="32"/>
        <end position="42"/>
    </location>
</feature>
<feature type="compositionally biased region" description="Low complexity" evidence="1">
    <location>
        <begin position="43"/>
        <end position="57"/>
    </location>
</feature>
<protein>
    <submittedName>
        <fullName evidence="2">Uncharacterized protein</fullName>
    </submittedName>
</protein>
<keyword evidence="3" id="KW-1185">Reference proteome</keyword>
<feature type="region of interest" description="Disordered" evidence="1">
    <location>
        <begin position="1"/>
        <end position="63"/>
    </location>
</feature>
<evidence type="ECO:0000313" key="3">
    <source>
        <dbReference type="Proteomes" id="UP000001096"/>
    </source>
</evidence>
<name>K8PGF8_9BRAD</name>
<proteinExistence type="predicted"/>
<sequence length="63" mass="6599">MTISKDYQAPTPDLAPRKQQRPGGGEKGQGQRGEKGERRGAREQGAAPQGGQPQTGGDTKAPQ</sequence>
<comment type="caution">
    <text evidence="2">The sequence shown here is derived from an EMBL/GenBank/DDBJ whole genome shotgun (WGS) entry which is preliminary data.</text>
</comment>
<accession>K8PGF8</accession>
<dbReference type="AlphaFoldDB" id="K8PGF8"/>
<organism evidence="2 3">
    <name type="scientific">Afipia broomeae ATCC 49717</name>
    <dbReference type="NCBI Taxonomy" id="883078"/>
    <lineage>
        <taxon>Bacteria</taxon>
        <taxon>Pseudomonadati</taxon>
        <taxon>Pseudomonadota</taxon>
        <taxon>Alphaproteobacteria</taxon>
        <taxon>Hyphomicrobiales</taxon>
        <taxon>Nitrobacteraceae</taxon>
        <taxon>Afipia</taxon>
    </lineage>
</organism>
<dbReference type="HOGENOM" id="CLU_2875658_0_0_5"/>
<evidence type="ECO:0000256" key="1">
    <source>
        <dbReference type="SAM" id="MobiDB-lite"/>
    </source>
</evidence>
<evidence type="ECO:0000313" key="2">
    <source>
        <dbReference type="EMBL" id="EKS39834.1"/>
    </source>
</evidence>
<feature type="compositionally biased region" description="Gly residues" evidence="1">
    <location>
        <begin position="22"/>
        <end position="31"/>
    </location>
</feature>
<dbReference type="Proteomes" id="UP000001096">
    <property type="component" value="Unassembled WGS sequence"/>
</dbReference>
<dbReference type="PATRIC" id="fig|883078.3.peg.1841"/>
<gene>
    <name evidence="2" type="ORF">HMPREF9695_01795</name>
</gene>
<dbReference type="EMBL" id="AGWX01000002">
    <property type="protein sequence ID" value="EKS39834.1"/>
    <property type="molecule type" value="Genomic_DNA"/>
</dbReference>